<evidence type="ECO:0000313" key="8">
    <source>
        <dbReference type="Proteomes" id="UP000593910"/>
    </source>
</evidence>
<feature type="binding site" description="distal binding residue" evidence="6">
    <location>
        <position position="65"/>
    </location>
    <ligand>
        <name>heme</name>
        <dbReference type="ChEBI" id="CHEBI:30413"/>
    </ligand>
    <ligandPart>
        <name>Fe</name>
        <dbReference type="ChEBI" id="CHEBI:18248"/>
    </ligandPart>
</feature>
<protein>
    <submittedName>
        <fullName evidence="7">Globin</fullName>
    </submittedName>
</protein>
<dbReference type="InterPro" id="IPR044203">
    <property type="entry name" value="GlbO/GLB3-like"/>
</dbReference>
<dbReference type="GO" id="GO:0019825">
    <property type="term" value="F:oxygen binding"/>
    <property type="evidence" value="ECO:0007669"/>
    <property type="project" value="InterPro"/>
</dbReference>
<dbReference type="InterPro" id="IPR012292">
    <property type="entry name" value="Globin/Proto"/>
</dbReference>
<keyword evidence="1" id="KW-0813">Transport</keyword>
<dbReference type="GO" id="GO:0020037">
    <property type="term" value="F:heme binding"/>
    <property type="evidence" value="ECO:0007669"/>
    <property type="project" value="InterPro"/>
</dbReference>
<organism evidence="7 8">
    <name type="scientific">Sulfurimonas marina</name>
    <dbReference type="NCBI Taxonomy" id="2590551"/>
    <lineage>
        <taxon>Bacteria</taxon>
        <taxon>Pseudomonadati</taxon>
        <taxon>Campylobacterota</taxon>
        <taxon>Epsilonproteobacteria</taxon>
        <taxon>Campylobacterales</taxon>
        <taxon>Sulfurimonadaceae</taxon>
        <taxon>Sulfurimonas</taxon>
    </lineage>
</organism>
<evidence type="ECO:0000256" key="5">
    <source>
        <dbReference type="ARBA" id="ARBA00034496"/>
    </source>
</evidence>
<accession>A0A7M1AUF5</accession>
<dbReference type="Gene3D" id="1.10.490.10">
    <property type="entry name" value="Globins"/>
    <property type="match status" value="1"/>
</dbReference>
<dbReference type="GO" id="GO:0005344">
    <property type="term" value="F:oxygen carrier activity"/>
    <property type="evidence" value="ECO:0007669"/>
    <property type="project" value="InterPro"/>
</dbReference>
<dbReference type="Proteomes" id="UP000593910">
    <property type="component" value="Chromosome"/>
</dbReference>
<gene>
    <name evidence="7" type="ORF">FJR03_04545</name>
</gene>
<evidence type="ECO:0000256" key="6">
    <source>
        <dbReference type="PIRSR" id="PIRSR601486-1"/>
    </source>
</evidence>
<dbReference type="SUPFAM" id="SSF46458">
    <property type="entry name" value="Globin-like"/>
    <property type="match status" value="1"/>
</dbReference>
<evidence type="ECO:0000256" key="3">
    <source>
        <dbReference type="ARBA" id="ARBA00022723"/>
    </source>
</evidence>
<dbReference type="PANTHER" id="PTHR47366">
    <property type="entry name" value="TWO-ON-TWO HEMOGLOBIN-3"/>
    <property type="match status" value="1"/>
</dbReference>
<keyword evidence="4 6" id="KW-0408">Iron</keyword>
<evidence type="ECO:0000313" key="7">
    <source>
        <dbReference type="EMBL" id="QOP41047.1"/>
    </source>
</evidence>
<dbReference type="EMBL" id="CP041165">
    <property type="protein sequence ID" value="QOP41047.1"/>
    <property type="molecule type" value="Genomic_DNA"/>
</dbReference>
<proteinExistence type="inferred from homology"/>
<evidence type="ECO:0000256" key="4">
    <source>
        <dbReference type="ARBA" id="ARBA00023004"/>
    </source>
</evidence>
<dbReference type="KEGG" id="smax:FJR03_04545"/>
<evidence type="ECO:0000256" key="2">
    <source>
        <dbReference type="ARBA" id="ARBA00022617"/>
    </source>
</evidence>
<dbReference type="Pfam" id="PF01152">
    <property type="entry name" value="Bac_globin"/>
    <property type="match status" value="1"/>
</dbReference>
<keyword evidence="2 6" id="KW-0349">Heme</keyword>
<dbReference type="GO" id="GO:0046872">
    <property type="term" value="F:metal ion binding"/>
    <property type="evidence" value="ECO:0007669"/>
    <property type="project" value="UniProtKB-KW"/>
</dbReference>
<dbReference type="CDD" id="cd14774">
    <property type="entry name" value="TrHb2_HGbIV-like_O"/>
    <property type="match status" value="1"/>
</dbReference>
<comment type="similarity">
    <text evidence="5">Belongs to the truncated hemoglobin family. Group II subfamily.</text>
</comment>
<dbReference type="InterPro" id="IPR001486">
    <property type="entry name" value="Hemoglobin_trunc"/>
</dbReference>
<dbReference type="RefSeq" id="WP_193114467.1">
    <property type="nucleotide sequence ID" value="NZ_CP041165.1"/>
</dbReference>
<keyword evidence="3 6" id="KW-0479">Metal-binding</keyword>
<dbReference type="AlphaFoldDB" id="A0A7M1AUF5"/>
<dbReference type="PANTHER" id="PTHR47366:SF1">
    <property type="entry name" value="TWO-ON-TWO HEMOGLOBIN-3"/>
    <property type="match status" value="1"/>
</dbReference>
<evidence type="ECO:0000256" key="1">
    <source>
        <dbReference type="ARBA" id="ARBA00022448"/>
    </source>
</evidence>
<keyword evidence="8" id="KW-1185">Reference proteome</keyword>
<dbReference type="InterPro" id="IPR009050">
    <property type="entry name" value="Globin-like_sf"/>
</dbReference>
<name>A0A7M1AUF5_9BACT</name>
<reference evidence="7 8" key="1">
    <citation type="submission" date="2019-06" db="EMBL/GenBank/DDBJ databases">
        <title>Sulfurimonas gotlandica sp. nov., a chemoautotrophic and psychrotolerant epsilonproteobacterium isolated from a pelagic redoxcline, and an emended description of the genus Sulfurimonas.</title>
        <authorList>
            <person name="Wang S."/>
            <person name="Jiang L."/>
            <person name="Shao Z."/>
        </authorList>
    </citation>
    <scope>NUCLEOTIDE SEQUENCE [LARGE SCALE GENOMIC DNA]</scope>
    <source>
        <strain evidence="7 8">B2</strain>
    </source>
</reference>
<sequence>MNFDIAYGEFGVRPPVTKPIPEFLIEVGEEGIRKLIDEHYEAIKTSDIAHLFPIDPQDLEKAKKHAADFFIQICGGPDYFNQSRGAPQMVGRHARFRIDAKARETWLTLYIPLLEKLKEDGVTETSLQSFWNYLNVFSLWMVNTQ</sequence>